<evidence type="ECO:0000313" key="2">
    <source>
        <dbReference type="Proteomes" id="UP000294832"/>
    </source>
</evidence>
<organism evidence="1 2">
    <name type="scientific">Shewanella fodinae</name>
    <dbReference type="NCBI Taxonomy" id="552357"/>
    <lineage>
        <taxon>Bacteria</taxon>
        <taxon>Pseudomonadati</taxon>
        <taxon>Pseudomonadota</taxon>
        <taxon>Gammaproteobacteria</taxon>
        <taxon>Alteromonadales</taxon>
        <taxon>Shewanellaceae</taxon>
        <taxon>Shewanella</taxon>
    </lineage>
</organism>
<name>A0A4R2F2H1_9GAMM</name>
<dbReference type="AlphaFoldDB" id="A0A4R2F2H1"/>
<dbReference type="EMBL" id="SLWF01000044">
    <property type="protein sequence ID" value="TCN77713.1"/>
    <property type="molecule type" value="Genomic_DNA"/>
</dbReference>
<dbReference type="Proteomes" id="UP000294832">
    <property type="component" value="Unassembled WGS sequence"/>
</dbReference>
<reference evidence="1 2" key="1">
    <citation type="submission" date="2019-03" db="EMBL/GenBank/DDBJ databases">
        <title>Freshwater and sediment microbial communities from various areas in North America, analyzing microbe dynamics in response to fracking.</title>
        <authorList>
            <person name="Lamendella R."/>
        </authorList>
    </citation>
    <scope>NUCLEOTIDE SEQUENCE [LARGE SCALE GENOMIC DNA]</scope>
    <source>
        <strain evidence="1 2">74A</strain>
    </source>
</reference>
<protein>
    <submittedName>
        <fullName evidence="1">Uncharacterized protein</fullName>
    </submittedName>
</protein>
<gene>
    <name evidence="1" type="ORF">EDC91_14414</name>
</gene>
<evidence type="ECO:0000313" key="1">
    <source>
        <dbReference type="EMBL" id="TCN77713.1"/>
    </source>
</evidence>
<accession>A0A4R2F2H1</accession>
<keyword evidence="2" id="KW-1185">Reference proteome</keyword>
<dbReference type="RefSeq" id="WP_243692016.1">
    <property type="nucleotide sequence ID" value="NZ_SLWF01000044.1"/>
</dbReference>
<comment type="caution">
    <text evidence="1">The sequence shown here is derived from an EMBL/GenBank/DDBJ whole genome shotgun (WGS) entry which is preliminary data.</text>
</comment>
<sequence>MDCISHPGLNRLGPIQKTIAEANAWAALKPALGVDYSLIRADVEHDRALLYDFNHEFFAVLRSDRGAEGKELVIVGAAGHNSRPHIDQIFAFAKERGFWRVRAHTMHPEAMLRMSKHHGTVKGETVIYGVL</sequence>
<proteinExistence type="predicted"/>